<keyword evidence="3" id="KW-0460">Magnesium</keyword>
<proteinExistence type="predicted"/>
<name>A0A1H6F130_9ACTN</name>
<dbReference type="PANTHER" id="PTHR38096">
    <property type="entry name" value="ENTEROBACTIN SYNTHASE COMPONENT D"/>
    <property type="match status" value="1"/>
</dbReference>
<accession>A0A1H6F130</accession>
<dbReference type="PANTHER" id="PTHR38096:SF1">
    <property type="entry name" value="ENTEROBACTIN SYNTHASE COMPONENT D"/>
    <property type="match status" value="1"/>
</dbReference>
<dbReference type="GO" id="GO:0000287">
    <property type="term" value="F:magnesium ion binding"/>
    <property type="evidence" value="ECO:0007669"/>
    <property type="project" value="InterPro"/>
</dbReference>
<feature type="binding site" evidence="2">
    <location>
        <position position="48"/>
    </location>
    <ligand>
        <name>CoA</name>
        <dbReference type="ChEBI" id="CHEBI:57287"/>
    </ligand>
</feature>
<organism evidence="6 7">
    <name type="scientific">Nonomuraea solani</name>
    <dbReference type="NCBI Taxonomy" id="1144553"/>
    <lineage>
        <taxon>Bacteria</taxon>
        <taxon>Bacillati</taxon>
        <taxon>Actinomycetota</taxon>
        <taxon>Actinomycetes</taxon>
        <taxon>Streptosporangiales</taxon>
        <taxon>Streptosporangiaceae</taxon>
        <taxon>Nonomuraea</taxon>
    </lineage>
</organism>
<dbReference type="OrthoDB" id="8210607at2"/>
<dbReference type="AlphaFoldDB" id="A0A1H6F130"/>
<comment type="cofactor">
    <cofactor evidence="3">
        <name>Mg(2+)</name>
        <dbReference type="ChEBI" id="CHEBI:18420"/>
    </cofactor>
</comment>
<evidence type="ECO:0000256" key="1">
    <source>
        <dbReference type="ARBA" id="ARBA00022679"/>
    </source>
</evidence>
<evidence type="ECO:0000313" key="6">
    <source>
        <dbReference type="EMBL" id="SEH03858.1"/>
    </source>
</evidence>
<feature type="domain" description="4'-phosphopantetheinyl transferase N-terminal" evidence="5">
    <location>
        <begin position="28"/>
        <end position="95"/>
    </location>
</feature>
<sequence>MIEGILPDLVSCVSTRSDDVSPDVLFPEEAEVVRNAVPKRRREFAAVRRCARQAMAGLGLPPVALLPGPRGEPLWPGGVVGSMTHCAGYYAAAVARSRDLHTLGVDAEPHAPLPGGVLEAIVLPAEERRLTGLGTRDGIHWDRLLFSAKESIFKAWYPVSHVKLGFSDADITFQQDSTFTVRLLRQVPTAPAEFAGRWTVRNGFALTAIAISNSP</sequence>
<feature type="binding site" evidence="2">
    <location>
        <position position="154"/>
    </location>
    <ligand>
        <name>CoA</name>
        <dbReference type="ChEBI" id="CHEBI:57287"/>
    </ligand>
</feature>
<feature type="binding site" evidence="2">
    <location>
        <position position="150"/>
    </location>
    <ligand>
        <name>CoA</name>
        <dbReference type="ChEBI" id="CHEBI:57287"/>
    </ligand>
</feature>
<dbReference type="Pfam" id="PF17837">
    <property type="entry name" value="4PPT_N"/>
    <property type="match status" value="1"/>
</dbReference>
<dbReference type="Pfam" id="PF01648">
    <property type="entry name" value="ACPS"/>
    <property type="match status" value="1"/>
</dbReference>
<dbReference type="InterPro" id="IPR003542">
    <property type="entry name" value="Enbac_synth_compD-like"/>
</dbReference>
<feature type="binding site" evidence="2">
    <location>
        <position position="164"/>
    </location>
    <ligand>
        <name>CoA</name>
        <dbReference type="ChEBI" id="CHEBI:57287"/>
    </ligand>
</feature>
<feature type="binding site" evidence="2">
    <location>
        <position position="106"/>
    </location>
    <ligand>
        <name>CoA</name>
        <dbReference type="ChEBI" id="CHEBI:57287"/>
    </ligand>
</feature>
<feature type="domain" description="4'-phosphopantetheinyl transferase" evidence="4">
    <location>
        <begin position="103"/>
        <end position="194"/>
    </location>
</feature>
<feature type="binding site" evidence="3">
    <location>
        <position position="108"/>
    </location>
    <ligand>
        <name>Mg(2+)</name>
        <dbReference type="ChEBI" id="CHEBI:18420"/>
    </ligand>
</feature>
<dbReference type="Proteomes" id="UP000236732">
    <property type="component" value="Unassembled WGS sequence"/>
</dbReference>
<evidence type="ECO:0000259" key="5">
    <source>
        <dbReference type="Pfam" id="PF17837"/>
    </source>
</evidence>
<evidence type="ECO:0000259" key="4">
    <source>
        <dbReference type="Pfam" id="PF01648"/>
    </source>
</evidence>
<dbReference type="EMBL" id="FNVT01000046">
    <property type="protein sequence ID" value="SEH03858.1"/>
    <property type="molecule type" value="Genomic_DNA"/>
</dbReference>
<evidence type="ECO:0000256" key="3">
    <source>
        <dbReference type="PIRSR" id="PIRSR603542-2"/>
    </source>
</evidence>
<reference evidence="6 7" key="1">
    <citation type="submission" date="2016-10" db="EMBL/GenBank/DDBJ databases">
        <authorList>
            <person name="de Groot N.N."/>
        </authorList>
    </citation>
    <scope>NUCLEOTIDE SEQUENCE [LARGE SCALE GENOMIC DNA]</scope>
    <source>
        <strain evidence="6 7">CGMCC 4.7037</strain>
    </source>
</reference>
<dbReference type="RefSeq" id="WP_103964793.1">
    <property type="nucleotide sequence ID" value="NZ_FNVT01000046.1"/>
</dbReference>
<keyword evidence="3" id="KW-0479">Metal-binding</keyword>
<dbReference type="PRINTS" id="PR01399">
    <property type="entry name" value="ENTSNTHTASED"/>
</dbReference>
<feature type="binding site" evidence="3">
    <location>
        <position position="107"/>
    </location>
    <ligand>
        <name>Mg(2+)</name>
        <dbReference type="ChEBI" id="CHEBI:18420"/>
    </ligand>
</feature>
<keyword evidence="7" id="KW-1185">Reference proteome</keyword>
<evidence type="ECO:0000256" key="2">
    <source>
        <dbReference type="PIRSR" id="PIRSR603542-1"/>
    </source>
</evidence>
<dbReference type="GO" id="GO:0009366">
    <property type="term" value="C:enterobactin synthetase complex"/>
    <property type="evidence" value="ECO:0007669"/>
    <property type="project" value="InterPro"/>
</dbReference>
<dbReference type="InterPro" id="IPR008278">
    <property type="entry name" value="4-PPantetheinyl_Trfase_dom"/>
</dbReference>
<keyword evidence="1 6" id="KW-0808">Transferase</keyword>
<evidence type="ECO:0000313" key="7">
    <source>
        <dbReference type="Proteomes" id="UP000236732"/>
    </source>
</evidence>
<dbReference type="GO" id="GO:0008897">
    <property type="term" value="F:holo-[acyl-carrier-protein] synthase activity"/>
    <property type="evidence" value="ECO:0007669"/>
    <property type="project" value="InterPro"/>
</dbReference>
<dbReference type="InterPro" id="IPR037143">
    <property type="entry name" value="4-PPantetheinyl_Trfase_dom_sf"/>
</dbReference>
<dbReference type="InterPro" id="IPR041354">
    <property type="entry name" value="4PPT_N"/>
</dbReference>
<dbReference type="GO" id="GO:0005886">
    <property type="term" value="C:plasma membrane"/>
    <property type="evidence" value="ECO:0007669"/>
    <property type="project" value="TreeGrafter"/>
</dbReference>
<protein>
    <submittedName>
        <fullName evidence="6">4'-phosphopantetheinyl transferase EntD (Siderophore biosynthesis)</fullName>
    </submittedName>
</protein>
<gene>
    <name evidence="6" type="ORF">SAMN05444920_1463</name>
</gene>
<dbReference type="GO" id="GO:0009239">
    <property type="term" value="P:enterobactin biosynthetic process"/>
    <property type="evidence" value="ECO:0007669"/>
    <property type="project" value="InterPro"/>
</dbReference>
<feature type="binding site" evidence="3">
    <location>
        <position position="106"/>
    </location>
    <ligand>
        <name>Mg(2+)</name>
        <dbReference type="ChEBI" id="CHEBI:18420"/>
    </ligand>
</feature>
<dbReference type="SUPFAM" id="SSF56214">
    <property type="entry name" value="4'-phosphopantetheinyl transferase"/>
    <property type="match status" value="1"/>
</dbReference>
<feature type="binding site" evidence="2">
    <location>
        <position position="40"/>
    </location>
    <ligand>
        <name>CoA</name>
        <dbReference type="ChEBI" id="CHEBI:57287"/>
    </ligand>
</feature>
<feature type="binding site" evidence="2">
    <location>
        <begin position="84"/>
        <end position="85"/>
    </location>
    <ligand>
        <name>CoA</name>
        <dbReference type="ChEBI" id="CHEBI:57287"/>
    </ligand>
</feature>
<dbReference type="Gene3D" id="3.90.470.20">
    <property type="entry name" value="4'-phosphopantetheinyl transferase domain"/>
    <property type="match status" value="1"/>
</dbReference>